<accession>A0A4P5NQC6</accession>
<dbReference type="PROSITE" id="PS51708">
    <property type="entry name" value="CHAD"/>
    <property type="match status" value="1"/>
</dbReference>
<evidence type="ECO:0000259" key="2">
    <source>
        <dbReference type="PROSITE" id="PS51708"/>
    </source>
</evidence>
<evidence type="ECO:0000313" key="4">
    <source>
        <dbReference type="Proteomes" id="UP000315095"/>
    </source>
</evidence>
<gene>
    <name evidence="3" type="ORF">MSKU9_0788</name>
</gene>
<dbReference type="Gene3D" id="1.40.20.10">
    <property type="entry name" value="CHAD domain"/>
    <property type="match status" value="1"/>
</dbReference>
<dbReference type="AlphaFoldDB" id="A0A4P5NQC6"/>
<dbReference type="GO" id="GO:0046872">
    <property type="term" value="F:metal ion binding"/>
    <property type="evidence" value="ECO:0007669"/>
    <property type="project" value="TreeGrafter"/>
</dbReference>
<protein>
    <recommendedName>
        <fullName evidence="5">CHAD domain-containing protein</fullName>
    </recommendedName>
</protein>
<dbReference type="EMBL" id="BDLU01000025">
    <property type="protein sequence ID" value="GCE82647.1"/>
    <property type="molecule type" value="Genomic_DNA"/>
</dbReference>
<dbReference type="InterPro" id="IPR033469">
    <property type="entry name" value="CYTH-like_dom_sf"/>
</dbReference>
<keyword evidence="4" id="KW-1185">Reference proteome</keyword>
<dbReference type="Pfam" id="PF05235">
    <property type="entry name" value="CHAD"/>
    <property type="match status" value="1"/>
</dbReference>
<name>A0A4P5NQC6_9PROT</name>
<evidence type="ECO:0008006" key="5">
    <source>
        <dbReference type="Google" id="ProtNLM"/>
    </source>
</evidence>
<reference evidence="4" key="1">
    <citation type="submission" date="2017-01" db="EMBL/GenBank/DDBJ databases">
        <title>Komagataeibacter sp. MSKU9 whole genome sequencing project.</title>
        <authorList>
            <person name="Matsutani M."/>
            <person name="Naloka K."/>
            <person name="Theeragool G."/>
            <person name="Yakushi T."/>
            <person name="Matsushita K."/>
        </authorList>
    </citation>
    <scope>NUCLEOTIDE SEQUENCE [LARGE SCALE GENOMIC DNA]</scope>
    <source>
        <strain evidence="4">MSKU9</strain>
    </source>
</reference>
<dbReference type="InterPro" id="IPR007899">
    <property type="entry name" value="CHAD_dom"/>
</dbReference>
<evidence type="ECO:0000259" key="1">
    <source>
        <dbReference type="PROSITE" id="PS51707"/>
    </source>
</evidence>
<evidence type="ECO:0000313" key="3">
    <source>
        <dbReference type="EMBL" id="GCE82647.1"/>
    </source>
</evidence>
<dbReference type="PANTHER" id="PTHR39569">
    <property type="entry name" value="INORGANIC TRIPHOSPHATASE"/>
    <property type="match status" value="1"/>
</dbReference>
<dbReference type="SMART" id="SM01118">
    <property type="entry name" value="CYTH"/>
    <property type="match status" value="1"/>
</dbReference>
<dbReference type="GO" id="GO:0050355">
    <property type="term" value="F:inorganic triphosphate phosphatase activity"/>
    <property type="evidence" value="ECO:0007669"/>
    <property type="project" value="InterPro"/>
</dbReference>
<dbReference type="Proteomes" id="UP000315095">
    <property type="component" value="Unassembled WGS sequence"/>
</dbReference>
<sequence>MIPPRETELKLLFTDQAHALLDRHFAAINGEKGCKKHLVTTYYDSPDLLLRQSGLSLRIRRAGRQRIQTLKATGEGNQLALDRREWEWVIKSDRPDLSVLSETPFGPQITALQEKLLPVWVSDVHRTTHIFRHERALVEAAIDEGCVRAGSARDMVRELELEIREGPVRVLYDLALALQAVVPLRLGVLTKAERGYRLLTGAPAVSVRNGRPLLSGKITLADGFSILIRSGLNTLINNQPAAEAGDPEGIHQMRVAIRQLRTMLQMIAYKDQDRSVLNLFQSELRRIGRELGEARDWDVLCLQTLPAAFATHDEGDLIRMLTDVAQEKRTAAHQQLRRELETPALTTLILSLAAWIEETAFPGGKDGQAVSLSHIVPKRLDRLARRVKGRGKHIRGLSPQERHALRKSLKKLRYGVNYFSALYPAHAVKTYVKRCKKLLRHLGEINDATVAATLIGTLGETHLEIAPVVGIFARWNDKRQRHALRSLASAWKVFRDTELFWH</sequence>
<dbReference type="RefSeq" id="WP_227002367.1">
    <property type="nucleotide sequence ID" value="NZ_BDLU01000025.1"/>
</dbReference>
<dbReference type="SMART" id="SM00880">
    <property type="entry name" value="CHAD"/>
    <property type="match status" value="1"/>
</dbReference>
<dbReference type="InterPro" id="IPR038186">
    <property type="entry name" value="CHAD_dom_sf"/>
</dbReference>
<dbReference type="PANTHER" id="PTHR39569:SF1">
    <property type="entry name" value="INORGANIC TRIPHOSPHATASE"/>
    <property type="match status" value="1"/>
</dbReference>
<dbReference type="InterPro" id="IPR039013">
    <property type="entry name" value="YgiF"/>
</dbReference>
<dbReference type="SUPFAM" id="SSF55154">
    <property type="entry name" value="CYTH-like phosphatases"/>
    <property type="match status" value="1"/>
</dbReference>
<dbReference type="Gene3D" id="2.40.320.10">
    <property type="entry name" value="Hypothetical Protein Pfu-838710-001"/>
    <property type="match status" value="1"/>
</dbReference>
<dbReference type="InterPro" id="IPR023577">
    <property type="entry name" value="CYTH_domain"/>
</dbReference>
<dbReference type="PROSITE" id="PS51707">
    <property type="entry name" value="CYTH"/>
    <property type="match status" value="1"/>
</dbReference>
<feature type="domain" description="CHAD" evidence="2">
    <location>
        <begin position="217"/>
        <end position="502"/>
    </location>
</feature>
<comment type="caution">
    <text evidence="3">The sequence shown here is derived from an EMBL/GenBank/DDBJ whole genome shotgun (WGS) entry which is preliminary data.</text>
</comment>
<dbReference type="CDD" id="cd07756">
    <property type="entry name" value="CYTH-like_Pase_CHAD"/>
    <property type="match status" value="1"/>
</dbReference>
<dbReference type="Pfam" id="PF01928">
    <property type="entry name" value="CYTH"/>
    <property type="match status" value="1"/>
</dbReference>
<feature type="domain" description="CYTH" evidence="1">
    <location>
        <begin position="4"/>
        <end position="202"/>
    </location>
</feature>
<proteinExistence type="predicted"/>
<organism evidence="3 4">
    <name type="scientific">Komagataeibacter diospyri</name>
    <dbReference type="NCBI Taxonomy" id="1932662"/>
    <lineage>
        <taxon>Bacteria</taxon>
        <taxon>Pseudomonadati</taxon>
        <taxon>Pseudomonadota</taxon>
        <taxon>Alphaproteobacteria</taxon>
        <taxon>Acetobacterales</taxon>
        <taxon>Acetobacteraceae</taxon>
        <taxon>Komagataeibacter</taxon>
    </lineage>
</organism>